<organism evidence="4 5">
    <name type="scientific">Alicyclobacillus cycloheptanicus</name>
    <dbReference type="NCBI Taxonomy" id="1457"/>
    <lineage>
        <taxon>Bacteria</taxon>
        <taxon>Bacillati</taxon>
        <taxon>Bacillota</taxon>
        <taxon>Bacilli</taxon>
        <taxon>Bacillales</taxon>
        <taxon>Alicyclobacillaceae</taxon>
        <taxon>Alicyclobacillus</taxon>
    </lineage>
</organism>
<evidence type="ECO:0000256" key="1">
    <source>
        <dbReference type="SAM" id="Coils"/>
    </source>
</evidence>
<dbReference type="InterPro" id="IPR050639">
    <property type="entry name" value="SSR_resolvase"/>
</dbReference>
<dbReference type="InterPro" id="IPR011109">
    <property type="entry name" value="DNA_bind_recombinase_dom"/>
</dbReference>
<dbReference type="InterPro" id="IPR038109">
    <property type="entry name" value="DNA_bind_recomb_sf"/>
</dbReference>
<feature type="domain" description="Recombinase" evidence="3">
    <location>
        <begin position="163"/>
        <end position="302"/>
    </location>
</feature>
<dbReference type="Pfam" id="PF00239">
    <property type="entry name" value="Resolvase"/>
    <property type="match status" value="1"/>
</dbReference>
<dbReference type="InterPro" id="IPR025827">
    <property type="entry name" value="Zn_ribbon_recom_dom"/>
</dbReference>
<dbReference type="RefSeq" id="WP_407654044.1">
    <property type="nucleotide sequence ID" value="NZ_CP067097.1"/>
</dbReference>
<protein>
    <submittedName>
        <fullName evidence="4">DNA invertase Pin-like site-specific DNA recombinase</fullName>
    </submittedName>
</protein>
<feature type="domain" description="Resolvase/invertase-type recombinase catalytic" evidence="2">
    <location>
        <begin position="3"/>
        <end position="155"/>
    </location>
</feature>
<dbReference type="CDD" id="cd00338">
    <property type="entry name" value="Ser_Recombinase"/>
    <property type="match status" value="1"/>
</dbReference>
<proteinExistence type="predicted"/>
<evidence type="ECO:0000313" key="5">
    <source>
        <dbReference type="Proteomes" id="UP001232973"/>
    </source>
</evidence>
<evidence type="ECO:0000259" key="2">
    <source>
        <dbReference type="PROSITE" id="PS51736"/>
    </source>
</evidence>
<dbReference type="InterPro" id="IPR036162">
    <property type="entry name" value="Resolvase-like_N_sf"/>
</dbReference>
<dbReference type="InterPro" id="IPR006119">
    <property type="entry name" value="Resolv_N"/>
</dbReference>
<dbReference type="EMBL" id="JAUSTP010000001">
    <property type="protein sequence ID" value="MDQ0188277.1"/>
    <property type="molecule type" value="Genomic_DNA"/>
</dbReference>
<feature type="coiled-coil region" evidence="1">
    <location>
        <begin position="400"/>
        <end position="469"/>
    </location>
</feature>
<name>A0ABT9XDB1_9BACL</name>
<dbReference type="Pfam" id="PF07508">
    <property type="entry name" value="Recombinase"/>
    <property type="match status" value="1"/>
</dbReference>
<dbReference type="Gene3D" id="3.90.1750.20">
    <property type="entry name" value="Putative Large Serine Recombinase, Chain B, Domain 2"/>
    <property type="match status" value="1"/>
</dbReference>
<comment type="caution">
    <text evidence="4">The sequence shown here is derived from an EMBL/GenBank/DDBJ whole genome shotgun (WGS) entry which is preliminary data.</text>
</comment>
<dbReference type="PANTHER" id="PTHR30461:SF23">
    <property type="entry name" value="DNA RECOMBINASE-RELATED"/>
    <property type="match status" value="1"/>
</dbReference>
<dbReference type="Proteomes" id="UP001232973">
    <property type="component" value="Unassembled WGS sequence"/>
</dbReference>
<dbReference type="Gene3D" id="3.40.50.1390">
    <property type="entry name" value="Resolvase, N-terminal catalytic domain"/>
    <property type="match status" value="1"/>
</dbReference>
<evidence type="ECO:0000313" key="4">
    <source>
        <dbReference type="EMBL" id="MDQ0188277.1"/>
    </source>
</evidence>
<dbReference type="PROSITE" id="PS51736">
    <property type="entry name" value="RECOMBINASES_3"/>
    <property type="match status" value="1"/>
</dbReference>
<keyword evidence="5" id="KW-1185">Reference proteome</keyword>
<gene>
    <name evidence="4" type="ORF">J2S03_000081</name>
</gene>
<accession>A0ABT9XDB1</accession>
<keyword evidence="1" id="KW-0175">Coiled coil</keyword>
<sequence length="521" mass="58983">MNRAAIYVRVSTDLDSQKYSPEHQLAACREYAEAEGLTTDDTLVYNDAGLSGTEMENRHEVKRMLNDARLGKFEAVLFTAVSRFGRDMADVFSMRKKLESVYGIRIASIEEGYDSAIEGRNSEQLFTVYTMLAAHKSKEMSLAIKRGLRQAAKRGRHIGNVVPYGYTKNADKQLIPNPTEAAIIQDIFKMYLNGNGSKSIAEQLNMRGVPTATKARKGKDTLWGASTINAILHNEVYIGRLIAHRWQIATDYKVSRQADSIVKRQSVRDQDEWVVIDGAHEAIIDTDTFNRVQDMLNRKAKNKGIKRTSNLLAGLMTCKNCGGSMIVSGRGKLGGTRDTYKYVICAATRRIGKYACPNHQSVKYEHVLNGILEDLRSIAHSERDIDQIATLILTTARSGQEGSQQRLEALKRQLEANQEQQMKNLEAFSTGLFPRELVEQRQTKLRQEAEQLKKEISSVETSEQREQDAARKVQEIRQSLNVFLNLDDYDEMTQRIALRKLIDRIEFDAMGNVEVRYSWLA</sequence>
<dbReference type="Pfam" id="PF13408">
    <property type="entry name" value="Zn_ribbon_recom"/>
    <property type="match status" value="1"/>
</dbReference>
<dbReference type="PANTHER" id="PTHR30461">
    <property type="entry name" value="DNA-INVERTASE FROM LAMBDOID PROPHAGE"/>
    <property type="match status" value="1"/>
</dbReference>
<reference evidence="4 5" key="1">
    <citation type="submission" date="2023-07" db="EMBL/GenBank/DDBJ databases">
        <title>Genomic Encyclopedia of Type Strains, Phase IV (KMG-IV): sequencing the most valuable type-strain genomes for metagenomic binning, comparative biology and taxonomic classification.</title>
        <authorList>
            <person name="Goeker M."/>
        </authorList>
    </citation>
    <scope>NUCLEOTIDE SEQUENCE [LARGE SCALE GENOMIC DNA]</scope>
    <source>
        <strain evidence="4 5">DSM 4006</strain>
    </source>
</reference>
<evidence type="ECO:0000259" key="3">
    <source>
        <dbReference type="PROSITE" id="PS51737"/>
    </source>
</evidence>
<dbReference type="SMART" id="SM00857">
    <property type="entry name" value="Resolvase"/>
    <property type="match status" value="1"/>
</dbReference>
<dbReference type="SUPFAM" id="SSF53041">
    <property type="entry name" value="Resolvase-like"/>
    <property type="match status" value="1"/>
</dbReference>
<dbReference type="PROSITE" id="PS51737">
    <property type="entry name" value="RECOMBINASE_DNA_BIND"/>
    <property type="match status" value="1"/>
</dbReference>